<proteinExistence type="predicted"/>
<organism evidence="2 3">
    <name type="scientific">Pseudoxanthomonas spadix (strain BD-a59)</name>
    <dbReference type="NCBI Taxonomy" id="1045855"/>
    <lineage>
        <taxon>Bacteria</taxon>
        <taxon>Pseudomonadati</taxon>
        <taxon>Pseudomonadota</taxon>
        <taxon>Gammaproteobacteria</taxon>
        <taxon>Lysobacterales</taxon>
        <taxon>Lysobacteraceae</taxon>
        <taxon>Pseudoxanthomonas</taxon>
    </lineage>
</organism>
<protein>
    <submittedName>
        <fullName evidence="2">Uncharacterized protein</fullName>
    </submittedName>
</protein>
<dbReference type="KEGG" id="psd:DSC_03835"/>
<accession>G7UNI9</accession>
<feature type="compositionally biased region" description="Basic and acidic residues" evidence="1">
    <location>
        <begin position="46"/>
        <end position="62"/>
    </location>
</feature>
<feature type="compositionally biased region" description="Basic and acidic residues" evidence="1">
    <location>
        <begin position="17"/>
        <end position="37"/>
    </location>
</feature>
<name>G7UNI9_PSEUP</name>
<evidence type="ECO:0000313" key="3">
    <source>
        <dbReference type="Proteomes" id="UP000005870"/>
    </source>
</evidence>
<dbReference type="HOGENOM" id="CLU_2156252_0_0_6"/>
<sequence length="111" mass="12432">MVIVRAMTAMTAMTAVHEEMHADADQQRQQKGERPEQVRPMLQPQEEPRNEEKDAQGEDSRAAPRSSLPTRDSAHLDAPEGVFDGRWDGHDDMPIVGMARCRASYASITIM</sequence>
<evidence type="ECO:0000313" key="2">
    <source>
        <dbReference type="EMBL" id="AER55420.1"/>
    </source>
</evidence>
<dbReference type="STRING" id="1045855.DSC_03835"/>
<keyword evidence="3" id="KW-1185">Reference proteome</keyword>
<dbReference type="AlphaFoldDB" id="G7UNI9"/>
<dbReference type="EMBL" id="CP003093">
    <property type="protein sequence ID" value="AER55420.1"/>
    <property type="molecule type" value="Genomic_DNA"/>
</dbReference>
<gene>
    <name evidence="2" type="ordered locus">DSC_03835</name>
</gene>
<evidence type="ECO:0000256" key="1">
    <source>
        <dbReference type="SAM" id="MobiDB-lite"/>
    </source>
</evidence>
<dbReference type="Proteomes" id="UP000005870">
    <property type="component" value="Chromosome"/>
</dbReference>
<feature type="compositionally biased region" description="Basic and acidic residues" evidence="1">
    <location>
        <begin position="72"/>
        <end position="90"/>
    </location>
</feature>
<reference evidence="2 3" key="1">
    <citation type="journal article" date="2012" name="J. Bacteriol.">
        <title>Complete Genome Sequence of the BTEX-Degrading Bacterium Pseudoxanthomonas spadix BD-a59.</title>
        <authorList>
            <person name="Lee S.H."/>
            <person name="Jin H.M."/>
            <person name="Lee H.J."/>
            <person name="Kim J.M."/>
            <person name="Jeon C.O."/>
        </authorList>
    </citation>
    <scope>NUCLEOTIDE SEQUENCE [LARGE SCALE GENOMIC DNA]</scope>
    <source>
        <strain evidence="2 3">BD-a59</strain>
    </source>
</reference>
<feature type="region of interest" description="Disordered" evidence="1">
    <location>
        <begin position="17"/>
        <end position="90"/>
    </location>
</feature>